<dbReference type="PANTHER" id="PTHR13448:SF0">
    <property type="entry name" value="TRANSMEMBRANE PROTEIN 214"/>
    <property type="match status" value="1"/>
</dbReference>
<keyword evidence="9" id="KW-0325">Glycoprotein</keyword>
<evidence type="ECO:0000313" key="12">
    <source>
        <dbReference type="EMBL" id="KAK8401628.1"/>
    </source>
</evidence>
<evidence type="ECO:0000256" key="3">
    <source>
        <dbReference type="ARBA" id="ARBA00011720"/>
    </source>
</evidence>
<comment type="similarity">
    <text evidence="2">Belongs to the TMEM214 family.</text>
</comment>
<keyword evidence="8" id="KW-0472">Membrane</keyword>
<dbReference type="Pfam" id="PF10151">
    <property type="entry name" value="TMEM214"/>
    <property type="match status" value="1"/>
</dbReference>
<evidence type="ECO:0000256" key="8">
    <source>
        <dbReference type="ARBA" id="ARBA00023136"/>
    </source>
</evidence>
<dbReference type="PANTHER" id="PTHR13448">
    <property type="entry name" value="TRANSMEMBRANE PROTEIN 214"/>
    <property type="match status" value="1"/>
</dbReference>
<feature type="compositionally biased region" description="Basic and acidic residues" evidence="11">
    <location>
        <begin position="25"/>
        <end position="38"/>
    </location>
</feature>
<keyword evidence="5" id="KW-0053">Apoptosis</keyword>
<evidence type="ECO:0000256" key="11">
    <source>
        <dbReference type="SAM" id="MobiDB-lite"/>
    </source>
</evidence>
<keyword evidence="13" id="KW-1185">Reference proteome</keyword>
<evidence type="ECO:0000256" key="6">
    <source>
        <dbReference type="ARBA" id="ARBA00022824"/>
    </source>
</evidence>
<keyword evidence="6" id="KW-0256">Endoplasmic reticulum</keyword>
<accession>A0AAW0UQY5</accession>
<evidence type="ECO:0000256" key="10">
    <source>
        <dbReference type="ARBA" id="ARBA00024938"/>
    </source>
</evidence>
<evidence type="ECO:0000313" key="13">
    <source>
        <dbReference type="Proteomes" id="UP001487740"/>
    </source>
</evidence>
<comment type="subcellular location">
    <subcellularLocation>
        <location evidence="1">Endoplasmic reticulum membrane</location>
        <topology evidence="1">Multi-pass membrane protein</topology>
    </subcellularLocation>
</comment>
<proteinExistence type="inferred from homology"/>
<evidence type="ECO:0000256" key="4">
    <source>
        <dbReference type="ARBA" id="ARBA00022692"/>
    </source>
</evidence>
<comment type="function">
    <text evidence="10">Critical mediator, in cooperation with CASP4, of endoplasmic reticulum-stress induced apoptosis. Required or the activation of CASP4 following endoplasmic reticulum stress.</text>
</comment>
<dbReference type="Proteomes" id="UP001487740">
    <property type="component" value="Unassembled WGS sequence"/>
</dbReference>
<dbReference type="GO" id="GO:0006915">
    <property type="term" value="P:apoptotic process"/>
    <property type="evidence" value="ECO:0007669"/>
    <property type="project" value="UniProtKB-KW"/>
</dbReference>
<keyword evidence="4" id="KW-0812">Transmembrane</keyword>
<dbReference type="InterPro" id="IPR019308">
    <property type="entry name" value="TMEM214"/>
</dbReference>
<name>A0AAW0UQY5_SCYPA</name>
<protein>
    <recommendedName>
        <fullName evidence="14">Transmembrane protein 214</fullName>
    </recommendedName>
</protein>
<keyword evidence="7" id="KW-1133">Transmembrane helix</keyword>
<evidence type="ECO:0000256" key="2">
    <source>
        <dbReference type="ARBA" id="ARBA00007984"/>
    </source>
</evidence>
<evidence type="ECO:0000256" key="7">
    <source>
        <dbReference type="ARBA" id="ARBA00022989"/>
    </source>
</evidence>
<evidence type="ECO:0000256" key="1">
    <source>
        <dbReference type="ARBA" id="ARBA00004477"/>
    </source>
</evidence>
<evidence type="ECO:0000256" key="9">
    <source>
        <dbReference type="ARBA" id="ARBA00023180"/>
    </source>
</evidence>
<sequence length="668" mass="74194">MAAAGEWELVKNSRKKASSVPNGKLSKEERKNFIEKTPRVTATGAIESPAAGKENRKPKASKIVNAPKKKPEKKHNEGPHQPGTLQEAIGRLNVGQMQNLLDVVKSRFHDSPLIWLKDLTSYLNVRINPIHAPDPAFRGQPPLYPTSMLSNGVKNLLIETFTSCNDSVLAAFHKHCITSMVQEQVKGLSVVGYKLFIQMLSIQHPQAGLVNLPFYCELRHSIQNQTPTCLSLLWAVGQLGHNDFITGLKVWLDLMVPLIGLKHYSAFVVDYGSTVFGSGGGDGAQSCGEVLGVREFFTILDFTWSSSGSLTKPVQRQLFALYPKVKTAAFSSSPEVTLRNFFPSFLRRLDVNITHLLRVELLTCLVQCLTQDPQCWNVWSQLYLKHLVQSSVLLDHLGREWKVLNQSLRIKRKEVRETIEKFAQSNKQMSHKAAAVPGVLEATHATETLLKQMNTVKKTSHRPSLLNFLTILLVTAVVWDIRSAGSFKGSKLGQTIERLGLTPYLITAGEYGRAAFIHSYRWCATNLPVYYSRGCELAGPYLLLLLEKVEWVFAYCWAAMNSASQYIPPLKEKMEATLPGATASLSYYCGIVLQSLQDGFLYIQNASSPYLAQAHAFVSSRIFVGPLAPEKLQEYVVGAAEYVSQLFLQLHASLVSALEEANNGSKTS</sequence>
<dbReference type="GO" id="GO:0005794">
    <property type="term" value="C:Golgi apparatus"/>
    <property type="evidence" value="ECO:0007669"/>
    <property type="project" value="TreeGrafter"/>
</dbReference>
<evidence type="ECO:0000256" key="5">
    <source>
        <dbReference type="ARBA" id="ARBA00022703"/>
    </source>
</evidence>
<dbReference type="AlphaFoldDB" id="A0AAW0UQY5"/>
<reference evidence="12 13" key="1">
    <citation type="submission" date="2023-03" db="EMBL/GenBank/DDBJ databases">
        <title>High-quality genome of Scylla paramamosain provides insights in environmental adaptation.</title>
        <authorList>
            <person name="Zhang L."/>
        </authorList>
    </citation>
    <scope>NUCLEOTIDE SEQUENCE [LARGE SCALE GENOMIC DNA]</scope>
    <source>
        <strain evidence="12">LZ_2023a</strain>
        <tissue evidence="12">Muscle</tissue>
    </source>
</reference>
<gene>
    <name evidence="12" type="ORF">O3P69_001035</name>
</gene>
<dbReference type="EMBL" id="JARAKH010000008">
    <property type="protein sequence ID" value="KAK8401628.1"/>
    <property type="molecule type" value="Genomic_DNA"/>
</dbReference>
<evidence type="ECO:0008006" key="14">
    <source>
        <dbReference type="Google" id="ProtNLM"/>
    </source>
</evidence>
<comment type="subunit">
    <text evidence="3">Constitutively interacts with CASP4; required for the localization of procaspase 4 to the ER.</text>
</comment>
<comment type="caution">
    <text evidence="12">The sequence shown here is derived from an EMBL/GenBank/DDBJ whole genome shotgun (WGS) entry which is preliminary data.</text>
</comment>
<organism evidence="12 13">
    <name type="scientific">Scylla paramamosain</name>
    <name type="common">Mud crab</name>
    <dbReference type="NCBI Taxonomy" id="85552"/>
    <lineage>
        <taxon>Eukaryota</taxon>
        <taxon>Metazoa</taxon>
        <taxon>Ecdysozoa</taxon>
        <taxon>Arthropoda</taxon>
        <taxon>Crustacea</taxon>
        <taxon>Multicrustacea</taxon>
        <taxon>Malacostraca</taxon>
        <taxon>Eumalacostraca</taxon>
        <taxon>Eucarida</taxon>
        <taxon>Decapoda</taxon>
        <taxon>Pleocyemata</taxon>
        <taxon>Brachyura</taxon>
        <taxon>Eubrachyura</taxon>
        <taxon>Portunoidea</taxon>
        <taxon>Portunidae</taxon>
        <taxon>Portuninae</taxon>
        <taxon>Scylla</taxon>
    </lineage>
</organism>
<feature type="region of interest" description="Disordered" evidence="11">
    <location>
        <begin position="1"/>
        <end position="85"/>
    </location>
</feature>
<dbReference type="GO" id="GO:0005789">
    <property type="term" value="C:endoplasmic reticulum membrane"/>
    <property type="evidence" value="ECO:0007669"/>
    <property type="project" value="UniProtKB-SubCell"/>
</dbReference>